<comment type="function">
    <text evidence="5">Involved in urease metallocenter assembly. Binds nickel. Probably functions as a nickel donor during metallocenter assembly.</text>
</comment>
<dbReference type="InterPro" id="IPR012406">
    <property type="entry name" value="UreE"/>
</dbReference>
<dbReference type="GO" id="GO:0051082">
    <property type="term" value="F:unfolded protein binding"/>
    <property type="evidence" value="ECO:0007669"/>
    <property type="project" value="UniProtKB-UniRule"/>
</dbReference>
<dbReference type="Pfam" id="PF02814">
    <property type="entry name" value="UreE_N"/>
    <property type="match status" value="1"/>
</dbReference>
<feature type="domain" description="UreE urease accessory N-terminal" evidence="6">
    <location>
        <begin position="1"/>
        <end position="66"/>
    </location>
</feature>
<dbReference type="PIRSF" id="PIRSF036402">
    <property type="entry name" value="Ureas_acces_UreE"/>
    <property type="match status" value="1"/>
</dbReference>
<dbReference type="Gene3D" id="3.30.70.790">
    <property type="entry name" value="UreE, C-terminal domain"/>
    <property type="match status" value="1"/>
</dbReference>
<accession>A0A433XM64</accession>
<dbReference type="InterPro" id="IPR007864">
    <property type="entry name" value="UreE_C_dom"/>
</dbReference>
<evidence type="ECO:0000256" key="5">
    <source>
        <dbReference type="HAMAP-Rule" id="MF_00822"/>
    </source>
</evidence>
<evidence type="ECO:0000256" key="1">
    <source>
        <dbReference type="ARBA" id="ARBA00004496"/>
    </source>
</evidence>
<dbReference type="GO" id="GO:0016151">
    <property type="term" value="F:nickel cation binding"/>
    <property type="evidence" value="ECO:0007669"/>
    <property type="project" value="UniProtKB-UniRule"/>
</dbReference>
<dbReference type="SUPFAM" id="SSF69737">
    <property type="entry name" value="Urease metallochaperone UreE, C-terminal domain"/>
    <property type="match status" value="1"/>
</dbReference>
<gene>
    <name evidence="5" type="primary">ureE</name>
    <name evidence="7" type="ORF">EMQ25_03755</name>
</gene>
<dbReference type="SMART" id="SM00988">
    <property type="entry name" value="UreE_N"/>
    <property type="match status" value="1"/>
</dbReference>
<dbReference type="Gene3D" id="2.60.260.20">
    <property type="entry name" value="Urease metallochaperone UreE, N-terminal domain"/>
    <property type="match status" value="1"/>
</dbReference>
<dbReference type="Pfam" id="PF05194">
    <property type="entry name" value="UreE_C"/>
    <property type="match status" value="1"/>
</dbReference>
<evidence type="ECO:0000256" key="4">
    <source>
        <dbReference type="ARBA" id="ARBA00023186"/>
    </source>
</evidence>
<comment type="subcellular location">
    <subcellularLocation>
        <location evidence="1 5">Cytoplasm</location>
    </subcellularLocation>
</comment>
<dbReference type="InterPro" id="IPR004029">
    <property type="entry name" value="UreE_N"/>
</dbReference>
<dbReference type="EMBL" id="RZNJ01000001">
    <property type="protein sequence ID" value="RUT35078.1"/>
    <property type="molecule type" value="Genomic_DNA"/>
</dbReference>
<keyword evidence="2 5" id="KW-0963">Cytoplasm</keyword>
<dbReference type="AlphaFoldDB" id="A0A433XM64"/>
<sequence>MLRATAHRPSLAEAKAFDHVRLAHDERRLRRKLLTLAGGGEVLVDLPTTITLPHGGALVLEDGRLIEVIAAEEPLYRVTGRDLRHVMQLCWHLGNRHLRAELQADGPDGPAILILRDRVIGDMLAGLGATVSEISGPFVPEEGAYHSHGDHGHALLNR</sequence>
<name>A0A433XM64_9HYPH</name>
<evidence type="ECO:0000313" key="8">
    <source>
        <dbReference type="Proteomes" id="UP000281547"/>
    </source>
</evidence>
<dbReference type="Proteomes" id="UP000281547">
    <property type="component" value="Unassembled WGS sequence"/>
</dbReference>
<dbReference type="GO" id="GO:0006457">
    <property type="term" value="P:protein folding"/>
    <property type="evidence" value="ECO:0007669"/>
    <property type="project" value="InterPro"/>
</dbReference>
<evidence type="ECO:0000256" key="3">
    <source>
        <dbReference type="ARBA" id="ARBA00022596"/>
    </source>
</evidence>
<comment type="caution">
    <text evidence="7">The sequence shown here is derived from an EMBL/GenBank/DDBJ whole genome shotgun (WGS) entry which is preliminary data.</text>
</comment>
<evidence type="ECO:0000259" key="6">
    <source>
        <dbReference type="SMART" id="SM00988"/>
    </source>
</evidence>
<organism evidence="7 8">
    <name type="scientific">Arsenicitalea aurantiaca</name>
    <dbReference type="NCBI Taxonomy" id="1783274"/>
    <lineage>
        <taxon>Bacteria</taxon>
        <taxon>Pseudomonadati</taxon>
        <taxon>Pseudomonadota</taxon>
        <taxon>Alphaproteobacteria</taxon>
        <taxon>Hyphomicrobiales</taxon>
        <taxon>Devosiaceae</taxon>
        <taxon>Arsenicitalea</taxon>
    </lineage>
</organism>
<comment type="similarity">
    <text evidence="5">Belongs to the UreE family.</text>
</comment>
<keyword evidence="8" id="KW-1185">Reference proteome</keyword>
<dbReference type="GO" id="GO:0065003">
    <property type="term" value="P:protein-containing complex assembly"/>
    <property type="evidence" value="ECO:0007669"/>
    <property type="project" value="InterPro"/>
</dbReference>
<proteinExistence type="inferred from homology"/>
<dbReference type="RefSeq" id="WP_127187198.1">
    <property type="nucleotide sequence ID" value="NZ_RZNJ01000001.1"/>
</dbReference>
<keyword evidence="3 5" id="KW-0533">Nickel</keyword>
<dbReference type="HAMAP" id="MF_00822">
    <property type="entry name" value="UreE"/>
    <property type="match status" value="1"/>
</dbReference>
<protein>
    <recommendedName>
        <fullName evidence="5">Urease accessory protein UreE</fullName>
    </recommendedName>
</protein>
<dbReference type="OrthoDB" id="9802215at2"/>
<evidence type="ECO:0000256" key="2">
    <source>
        <dbReference type="ARBA" id="ARBA00022490"/>
    </source>
</evidence>
<dbReference type="GO" id="GO:0005737">
    <property type="term" value="C:cytoplasm"/>
    <property type="evidence" value="ECO:0007669"/>
    <property type="project" value="UniProtKB-SubCell"/>
</dbReference>
<keyword evidence="4 5" id="KW-0143">Chaperone</keyword>
<evidence type="ECO:0000313" key="7">
    <source>
        <dbReference type="EMBL" id="RUT35078.1"/>
    </source>
</evidence>
<dbReference type="GO" id="GO:0019627">
    <property type="term" value="P:urea metabolic process"/>
    <property type="evidence" value="ECO:0007669"/>
    <property type="project" value="InterPro"/>
</dbReference>
<dbReference type="SUPFAM" id="SSF69287">
    <property type="entry name" value="Urease metallochaperone UreE, N-terminal domain"/>
    <property type="match status" value="1"/>
</dbReference>
<reference evidence="7 8" key="1">
    <citation type="journal article" date="2016" name="Int. J. Syst. Evol. Microbiol.">
        <title>Arsenicitalea aurantiaca gen. nov., sp. nov., a new member of the family Hyphomicrobiaceae, isolated from high-arsenic sediment.</title>
        <authorList>
            <person name="Mu Y."/>
            <person name="Zhou L."/>
            <person name="Zeng X.C."/>
            <person name="Liu L."/>
            <person name="Pan Y."/>
            <person name="Chen X."/>
            <person name="Wang J."/>
            <person name="Li S."/>
            <person name="Li W.J."/>
            <person name="Wang Y."/>
        </authorList>
    </citation>
    <scope>NUCLEOTIDE SEQUENCE [LARGE SCALE GENOMIC DNA]</scope>
    <source>
        <strain evidence="7 8">42-50</strain>
    </source>
</reference>
<dbReference type="InterPro" id="IPR036118">
    <property type="entry name" value="UreE_N_sf"/>
</dbReference>